<reference evidence="2" key="1">
    <citation type="submission" date="2024-07" db="EMBL/GenBank/DDBJ databases">
        <authorList>
            <person name="Kim Y.J."/>
            <person name="Jeong J.Y."/>
        </authorList>
    </citation>
    <scope>NUCLEOTIDE SEQUENCE</scope>
    <source>
        <strain evidence="2">GIHE-MW2</strain>
    </source>
</reference>
<sequence length="43" mass="4636">MSHRQPGRDEECDRWSIRVGDDSVTAGQGYGSSGLADPSRLSV</sequence>
<evidence type="ECO:0000313" key="2">
    <source>
        <dbReference type="EMBL" id="XCM37944.1"/>
    </source>
</evidence>
<feature type="region of interest" description="Disordered" evidence="1">
    <location>
        <begin position="1"/>
        <end position="43"/>
    </location>
</feature>
<gene>
    <name evidence="2" type="ORF">ABWT76_000756</name>
</gene>
<name>A0AAU8JGL4_9CYAN</name>
<protein>
    <submittedName>
        <fullName evidence="2">Uncharacterized protein</fullName>
    </submittedName>
</protein>
<evidence type="ECO:0000256" key="1">
    <source>
        <dbReference type="SAM" id="MobiDB-lite"/>
    </source>
</evidence>
<organism evidence="2">
    <name type="scientific">Planktothricoides raciborskii GIHE-MW2</name>
    <dbReference type="NCBI Taxonomy" id="2792601"/>
    <lineage>
        <taxon>Bacteria</taxon>
        <taxon>Bacillati</taxon>
        <taxon>Cyanobacteriota</taxon>
        <taxon>Cyanophyceae</taxon>
        <taxon>Oscillatoriophycideae</taxon>
        <taxon>Oscillatoriales</taxon>
        <taxon>Oscillatoriaceae</taxon>
        <taxon>Planktothricoides</taxon>
    </lineage>
</organism>
<dbReference type="RefSeq" id="WP_354635663.1">
    <property type="nucleotide sequence ID" value="NZ_CP159837.1"/>
</dbReference>
<accession>A0AAU8JGL4</accession>
<dbReference type="EMBL" id="CP159837">
    <property type="protein sequence ID" value="XCM37944.1"/>
    <property type="molecule type" value="Genomic_DNA"/>
</dbReference>
<feature type="compositionally biased region" description="Basic and acidic residues" evidence="1">
    <location>
        <begin position="1"/>
        <end position="21"/>
    </location>
</feature>
<proteinExistence type="predicted"/>
<dbReference type="AlphaFoldDB" id="A0AAU8JGL4"/>